<evidence type="ECO:0000259" key="3">
    <source>
        <dbReference type="PROSITE" id="PS51371"/>
    </source>
</evidence>
<dbReference type="AlphaFoldDB" id="A0A2H0BXY4"/>
<evidence type="ECO:0000256" key="2">
    <source>
        <dbReference type="PROSITE-ProRule" id="PRU00703"/>
    </source>
</evidence>
<dbReference type="PROSITE" id="PS51371">
    <property type="entry name" value="CBS"/>
    <property type="match status" value="3"/>
</dbReference>
<dbReference type="SUPFAM" id="SSF54631">
    <property type="entry name" value="CBS-domain pair"/>
    <property type="match status" value="2"/>
</dbReference>
<evidence type="ECO:0000313" key="5">
    <source>
        <dbReference type="Proteomes" id="UP000231021"/>
    </source>
</evidence>
<evidence type="ECO:0000313" key="4">
    <source>
        <dbReference type="EMBL" id="PIP62471.1"/>
    </source>
</evidence>
<dbReference type="PANTHER" id="PTHR43080">
    <property type="entry name" value="CBS DOMAIN-CONTAINING PROTEIN CBSX3, MITOCHONDRIAL"/>
    <property type="match status" value="1"/>
</dbReference>
<keyword evidence="1 2" id="KW-0129">CBS domain</keyword>
<accession>A0A2H0BXY4</accession>
<sequence>MISLTDIIKKENIISVSPEDHLSYALSKLSTSHDALFVFEDVERPSEKKKFLGIINPYHCLIKSSYPGNTKVKHCLVHPPKIFTDYSLFKVINLLIQSKIHYLPVFENIKRPEEKERFLGVISARRVLSHLKNLPIYKDKIELLIKSKKRPLLVIYEEDSIAKALDIFRKTRISKLIVINQEMKLKGVLSYYDLISFLGSPDRRQERSGRQGNKIHLYSQKVKNFMKNYVLTLSQEKPLFQAFNLILEKKIGSVIIIDEEHHPIGVITTRDLFQYFLSKEGGLFKQVTTKFRKIFK</sequence>
<dbReference type="Gene3D" id="3.10.580.10">
    <property type="entry name" value="CBS-domain"/>
    <property type="match status" value="2"/>
</dbReference>
<reference evidence="4 5" key="1">
    <citation type="submission" date="2017-09" db="EMBL/GenBank/DDBJ databases">
        <title>Depth-based differentiation of microbial function through sediment-hosted aquifers and enrichment of novel symbionts in the deep terrestrial subsurface.</title>
        <authorList>
            <person name="Probst A.J."/>
            <person name="Ladd B."/>
            <person name="Jarett J.K."/>
            <person name="Geller-Mcgrath D.E."/>
            <person name="Sieber C.M."/>
            <person name="Emerson J.B."/>
            <person name="Anantharaman K."/>
            <person name="Thomas B.C."/>
            <person name="Malmstrom R."/>
            <person name="Stieglmeier M."/>
            <person name="Klingl A."/>
            <person name="Woyke T."/>
            <person name="Ryan C.M."/>
            <person name="Banfield J.F."/>
        </authorList>
    </citation>
    <scope>NUCLEOTIDE SEQUENCE [LARGE SCALE GENOMIC DNA]</scope>
    <source>
        <strain evidence="4">CG22_combo_CG10-13_8_21_14_all_35_9</strain>
    </source>
</reference>
<dbReference type="InterPro" id="IPR000644">
    <property type="entry name" value="CBS_dom"/>
</dbReference>
<comment type="caution">
    <text evidence="4">The sequence shown here is derived from an EMBL/GenBank/DDBJ whole genome shotgun (WGS) entry which is preliminary data.</text>
</comment>
<feature type="domain" description="CBS" evidence="3">
    <location>
        <begin position="72"/>
        <end position="140"/>
    </location>
</feature>
<evidence type="ECO:0000256" key="1">
    <source>
        <dbReference type="ARBA" id="ARBA00023122"/>
    </source>
</evidence>
<name>A0A2H0BXY4_9BACT</name>
<feature type="domain" description="CBS" evidence="3">
    <location>
        <begin position="226"/>
        <end position="283"/>
    </location>
</feature>
<organism evidence="4 5">
    <name type="scientific">Candidatus Roizmanbacteria bacterium CG22_combo_CG10-13_8_21_14_all_35_9</name>
    <dbReference type="NCBI Taxonomy" id="1974861"/>
    <lineage>
        <taxon>Bacteria</taxon>
        <taxon>Candidatus Roizmaniibacteriota</taxon>
    </lineage>
</organism>
<gene>
    <name evidence="4" type="ORF">COW98_03915</name>
</gene>
<dbReference type="Gene3D" id="3.90.1280.20">
    <property type="match status" value="1"/>
</dbReference>
<dbReference type="Pfam" id="PF00571">
    <property type="entry name" value="CBS"/>
    <property type="match status" value="3"/>
</dbReference>
<dbReference type="Proteomes" id="UP000231021">
    <property type="component" value="Unassembled WGS sequence"/>
</dbReference>
<dbReference type="EMBL" id="PCTB01000078">
    <property type="protein sequence ID" value="PIP62471.1"/>
    <property type="molecule type" value="Genomic_DNA"/>
</dbReference>
<proteinExistence type="predicted"/>
<dbReference type="InterPro" id="IPR046342">
    <property type="entry name" value="CBS_dom_sf"/>
</dbReference>
<dbReference type="SMART" id="SM00116">
    <property type="entry name" value="CBS"/>
    <property type="match status" value="4"/>
</dbReference>
<dbReference type="InterPro" id="IPR051257">
    <property type="entry name" value="Diverse_CBS-Domain"/>
</dbReference>
<feature type="domain" description="CBS" evidence="3">
    <location>
        <begin position="148"/>
        <end position="206"/>
    </location>
</feature>
<dbReference type="PANTHER" id="PTHR43080:SF2">
    <property type="entry name" value="CBS DOMAIN-CONTAINING PROTEIN"/>
    <property type="match status" value="1"/>
</dbReference>
<protein>
    <recommendedName>
        <fullName evidence="3">CBS domain-containing protein</fullName>
    </recommendedName>
</protein>